<accession>A0ABP6AQC3</accession>
<proteinExistence type="predicted"/>
<evidence type="ECO:0008006" key="3">
    <source>
        <dbReference type="Google" id="ProtNLM"/>
    </source>
</evidence>
<gene>
    <name evidence="1" type="ORF">GCM10010276_83940</name>
</gene>
<evidence type="ECO:0000313" key="1">
    <source>
        <dbReference type="EMBL" id="GAA2520692.1"/>
    </source>
</evidence>
<protein>
    <recommendedName>
        <fullName evidence="3">DNA primase/polymerase bifunctional N-terminal domain-containing protein</fullName>
    </recommendedName>
</protein>
<name>A0ABP6AQC3_STRLO</name>
<sequence>MVVHTRADHQLDVTEWLLKAADDPARARAEWQTMDVALLRCGVQFSAIRVPADLVFAAARSEDRARVDDYLDAALLGGPVFVDRQSARYYCLVPADPCMPWRVPDTACLIGGTYLGVPHLSIDSTRYLARSSWCVPPDRPEAVCQVDAVAQMANLGRFHLAAQKEQPGV</sequence>
<organism evidence="1 2">
    <name type="scientific">Streptomyces longisporus</name>
    <dbReference type="NCBI Taxonomy" id="1948"/>
    <lineage>
        <taxon>Bacteria</taxon>
        <taxon>Bacillati</taxon>
        <taxon>Actinomycetota</taxon>
        <taxon>Actinomycetes</taxon>
        <taxon>Kitasatosporales</taxon>
        <taxon>Streptomycetaceae</taxon>
        <taxon>Streptomyces</taxon>
    </lineage>
</organism>
<dbReference type="Proteomes" id="UP001501777">
    <property type="component" value="Unassembled WGS sequence"/>
</dbReference>
<evidence type="ECO:0000313" key="2">
    <source>
        <dbReference type="Proteomes" id="UP001501777"/>
    </source>
</evidence>
<keyword evidence="2" id="KW-1185">Reference proteome</keyword>
<dbReference type="EMBL" id="BAAASG010000028">
    <property type="protein sequence ID" value="GAA2520692.1"/>
    <property type="molecule type" value="Genomic_DNA"/>
</dbReference>
<comment type="caution">
    <text evidence="1">The sequence shown here is derived from an EMBL/GenBank/DDBJ whole genome shotgun (WGS) entry which is preliminary data.</text>
</comment>
<reference evidence="2" key="1">
    <citation type="journal article" date="2019" name="Int. J. Syst. Evol. Microbiol.">
        <title>The Global Catalogue of Microorganisms (GCM) 10K type strain sequencing project: providing services to taxonomists for standard genome sequencing and annotation.</title>
        <authorList>
            <consortium name="The Broad Institute Genomics Platform"/>
            <consortium name="The Broad Institute Genome Sequencing Center for Infectious Disease"/>
            <person name="Wu L."/>
            <person name="Ma J."/>
        </authorList>
    </citation>
    <scope>NUCLEOTIDE SEQUENCE [LARGE SCALE GENOMIC DNA]</scope>
    <source>
        <strain evidence="2">JCM 4395</strain>
    </source>
</reference>